<keyword evidence="1" id="KW-0472">Membrane</keyword>
<name>A0A5J4UIH0_9EUKA</name>
<dbReference type="EMBL" id="SNRW01015232">
    <property type="protein sequence ID" value="KAA6370606.1"/>
    <property type="molecule type" value="Genomic_DNA"/>
</dbReference>
<evidence type="ECO:0000313" key="3">
    <source>
        <dbReference type="Proteomes" id="UP000324800"/>
    </source>
</evidence>
<feature type="transmembrane region" description="Helical" evidence="1">
    <location>
        <begin position="79"/>
        <end position="107"/>
    </location>
</feature>
<dbReference type="Proteomes" id="UP000324800">
    <property type="component" value="Unassembled WGS sequence"/>
</dbReference>
<proteinExistence type="predicted"/>
<dbReference type="AlphaFoldDB" id="A0A5J4UIH0"/>
<keyword evidence="1" id="KW-0812">Transmembrane</keyword>
<sequence>MISISVNKIVIYGKDIRLIDEIVTSRGNYGDLDVQQFGVEIMVTIIMAKLGLIVYRDLTRRQGQSRCQELSRFDLWEFLFIYLFLGSYPCLIASGELVGLVISILGYNSFVKWLRESNLTLASVLLERLLDIVVCKLDSMVLQLPGSPNEIHFNKFFCFFRNRNM</sequence>
<organism evidence="2 3">
    <name type="scientific">Streblomastix strix</name>
    <dbReference type="NCBI Taxonomy" id="222440"/>
    <lineage>
        <taxon>Eukaryota</taxon>
        <taxon>Metamonada</taxon>
        <taxon>Preaxostyla</taxon>
        <taxon>Oxymonadida</taxon>
        <taxon>Streblomastigidae</taxon>
        <taxon>Streblomastix</taxon>
    </lineage>
</organism>
<comment type="caution">
    <text evidence="2">The sequence shown here is derived from an EMBL/GenBank/DDBJ whole genome shotgun (WGS) entry which is preliminary data.</text>
</comment>
<evidence type="ECO:0000256" key="1">
    <source>
        <dbReference type="SAM" id="Phobius"/>
    </source>
</evidence>
<reference evidence="2 3" key="1">
    <citation type="submission" date="2019-03" db="EMBL/GenBank/DDBJ databases">
        <title>Single cell metagenomics reveals metabolic interactions within the superorganism composed of flagellate Streblomastix strix and complex community of Bacteroidetes bacteria on its surface.</title>
        <authorList>
            <person name="Treitli S.C."/>
            <person name="Kolisko M."/>
            <person name="Husnik F."/>
            <person name="Keeling P."/>
            <person name="Hampl V."/>
        </authorList>
    </citation>
    <scope>NUCLEOTIDE SEQUENCE [LARGE SCALE GENOMIC DNA]</scope>
    <source>
        <strain evidence="2">ST1C</strain>
    </source>
</reference>
<accession>A0A5J4UIH0</accession>
<keyword evidence="1" id="KW-1133">Transmembrane helix</keyword>
<feature type="transmembrane region" description="Helical" evidence="1">
    <location>
        <begin position="37"/>
        <end position="58"/>
    </location>
</feature>
<gene>
    <name evidence="2" type="ORF">EZS28_033868</name>
</gene>
<protein>
    <submittedName>
        <fullName evidence="2">Uncharacterized protein</fullName>
    </submittedName>
</protein>
<evidence type="ECO:0000313" key="2">
    <source>
        <dbReference type="EMBL" id="KAA6370606.1"/>
    </source>
</evidence>